<accession>A0AAU9LJ66</accession>
<evidence type="ECO:0000313" key="1">
    <source>
        <dbReference type="EMBL" id="CAH1416018.1"/>
    </source>
</evidence>
<reference evidence="1 2" key="1">
    <citation type="submission" date="2022-01" db="EMBL/GenBank/DDBJ databases">
        <authorList>
            <person name="Xiong W."/>
            <person name="Schranz E."/>
        </authorList>
    </citation>
    <scope>NUCLEOTIDE SEQUENCE [LARGE SCALE GENOMIC DNA]</scope>
</reference>
<organism evidence="1 2">
    <name type="scientific">Lactuca virosa</name>
    <dbReference type="NCBI Taxonomy" id="75947"/>
    <lineage>
        <taxon>Eukaryota</taxon>
        <taxon>Viridiplantae</taxon>
        <taxon>Streptophyta</taxon>
        <taxon>Embryophyta</taxon>
        <taxon>Tracheophyta</taxon>
        <taxon>Spermatophyta</taxon>
        <taxon>Magnoliopsida</taxon>
        <taxon>eudicotyledons</taxon>
        <taxon>Gunneridae</taxon>
        <taxon>Pentapetalae</taxon>
        <taxon>asterids</taxon>
        <taxon>campanulids</taxon>
        <taxon>Asterales</taxon>
        <taxon>Asteraceae</taxon>
        <taxon>Cichorioideae</taxon>
        <taxon>Cichorieae</taxon>
        <taxon>Lactucinae</taxon>
        <taxon>Lactuca</taxon>
    </lineage>
</organism>
<evidence type="ECO:0000313" key="2">
    <source>
        <dbReference type="Proteomes" id="UP001157418"/>
    </source>
</evidence>
<keyword evidence="2" id="KW-1185">Reference proteome</keyword>
<protein>
    <submittedName>
        <fullName evidence="1">Uncharacterized protein</fullName>
    </submittedName>
</protein>
<dbReference type="Proteomes" id="UP001157418">
    <property type="component" value="Unassembled WGS sequence"/>
</dbReference>
<comment type="caution">
    <text evidence="1">The sequence shown here is derived from an EMBL/GenBank/DDBJ whole genome shotgun (WGS) entry which is preliminary data.</text>
</comment>
<name>A0AAU9LJ66_9ASTR</name>
<dbReference type="EMBL" id="CAKMRJ010000002">
    <property type="protein sequence ID" value="CAH1416018.1"/>
    <property type="molecule type" value="Genomic_DNA"/>
</dbReference>
<dbReference type="AlphaFoldDB" id="A0AAU9LJ66"/>
<gene>
    <name evidence="1" type="ORF">LVIROSA_LOCUS3820</name>
</gene>
<sequence length="87" mass="9527">MSLSSDSPRRITWMTWLSVGSQLTPYQLVQQSVPVQVLNMPKYGSVRADLKANNADRSAGGQQLTTAANSAVVTTRCITFIVVQEQK</sequence>
<proteinExistence type="predicted"/>